<keyword evidence="3" id="KW-1185">Reference proteome</keyword>
<dbReference type="InterPro" id="IPR002053">
    <property type="entry name" value="Glyco_hydro_25"/>
</dbReference>
<dbReference type="Proteomes" id="UP000184301">
    <property type="component" value="Unassembled WGS sequence"/>
</dbReference>
<dbReference type="STRING" id="1121950.SAMN02745243_03661"/>
<gene>
    <name evidence="2" type="ORF">SAMN02745243_03661</name>
</gene>
<sequence>MGMAMLNGEIRMKKKAWTILIVCSMLALTACGDAEKKSGDTEVVETLNLDDDDSEEKEDAQQAAAAGNSVMKYQFKDVRGNDYEGTLVDSFPKCTYDFTKLVEENGYKYYRDEENGITSRLGIDVSQYQADLDWTQARASGIEFAILRVGGRGYGASGTIYEDEKFRDNLRGAVDAGLEVGVYFFSQAISEREAVEEAEFVLSKIEAADIKGPVVFDPEEIKEDESRTDGISSKVLTDNCIAFCDTIKAAGYDTMIYANMKRMALELDIAKLQDYDWWYADYYETPQCPYDYEMWQYTDTGSVPGVEGNVDIDIWFQHEKGE</sequence>
<reference evidence="2 3" key="1">
    <citation type="submission" date="2016-11" db="EMBL/GenBank/DDBJ databases">
        <authorList>
            <person name="Jaros S."/>
            <person name="Januszkiewicz K."/>
            <person name="Wedrychowicz H."/>
        </authorList>
    </citation>
    <scope>NUCLEOTIDE SEQUENCE [LARGE SCALE GENOMIC DNA]</scope>
    <source>
        <strain evidence="2 3">DSM 15480</strain>
    </source>
</reference>
<dbReference type="GO" id="GO:0016998">
    <property type="term" value="P:cell wall macromolecule catabolic process"/>
    <property type="evidence" value="ECO:0007669"/>
    <property type="project" value="InterPro"/>
</dbReference>
<dbReference type="Pfam" id="PF01183">
    <property type="entry name" value="Glyco_hydro_25"/>
    <property type="match status" value="1"/>
</dbReference>
<proteinExistence type="inferred from homology"/>
<dbReference type="GO" id="GO:0016052">
    <property type="term" value="P:carbohydrate catabolic process"/>
    <property type="evidence" value="ECO:0007669"/>
    <property type="project" value="TreeGrafter"/>
</dbReference>
<evidence type="ECO:0000313" key="3">
    <source>
        <dbReference type="Proteomes" id="UP000184301"/>
    </source>
</evidence>
<accession>A0A1M6V1M6</accession>
<dbReference type="OrthoDB" id="9783374at2"/>
<evidence type="ECO:0000313" key="2">
    <source>
        <dbReference type="EMBL" id="SHK75417.1"/>
    </source>
</evidence>
<dbReference type="PANTHER" id="PTHR34135">
    <property type="entry name" value="LYSOZYME"/>
    <property type="match status" value="1"/>
</dbReference>
<protein>
    <submittedName>
        <fullName evidence="2">Lyzozyme M1 (1,4-beta-N-acetylmuramidase), GH25 family</fullName>
    </submittedName>
</protein>
<dbReference type="SUPFAM" id="SSF51445">
    <property type="entry name" value="(Trans)glycosidases"/>
    <property type="match status" value="1"/>
</dbReference>
<dbReference type="AlphaFoldDB" id="A0A1M6V1M6"/>
<evidence type="ECO:0000256" key="1">
    <source>
        <dbReference type="ARBA" id="ARBA00010646"/>
    </source>
</evidence>
<dbReference type="PROSITE" id="PS51904">
    <property type="entry name" value="GLYCOSYL_HYDROL_F25_2"/>
    <property type="match status" value="1"/>
</dbReference>
<dbReference type="Gene3D" id="3.20.20.80">
    <property type="entry name" value="Glycosidases"/>
    <property type="match status" value="1"/>
</dbReference>
<dbReference type="EMBL" id="FQZY01000082">
    <property type="protein sequence ID" value="SHK75417.1"/>
    <property type="molecule type" value="Genomic_DNA"/>
</dbReference>
<comment type="similarity">
    <text evidence="1">Belongs to the glycosyl hydrolase 25 family.</text>
</comment>
<dbReference type="GO" id="GO:0003796">
    <property type="term" value="F:lysozyme activity"/>
    <property type="evidence" value="ECO:0007669"/>
    <property type="project" value="InterPro"/>
</dbReference>
<dbReference type="CDD" id="cd06414">
    <property type="entry name" value="GH25_LytC-like"/>
    <property type="match status" value="1"/>
</dbReference>
<dbReference type="GO" id="GO:0009253">
    <property type="term" value="P:peptidoglycan catabolic process"/>
    <property type="evidence" value="ECO:0007669"/>
    <property type="project" value="InterPro"/>
</dbReference>
<dbReference type="InterPro" id="IPR017853">
    <property type="entry name" value="GH"/>
</dbReference>
<organism evidence="2 3">
    <name type="scientific">Hespellia stercorisuis DSM 15480</name>
    <dbReference type="NCBI Taxonomy" id="1121950"/>
    <lineage>
        <taxon>Bacteria</taxon>
        <taxon>Bacillati</taxon>
        <taxon>Bacillota</taxon>
        <taxon>Clostridia</taxon>
        <taxon>Lachnospirales</taxon>
        <taxon>Lachnospiraceae</taxon>
        <taxon>Hespellia</taxon>
    </lineage>
</organism>
<name>A0A1M6V1M6_9FIRM</name>
<dbReference type="PANTHER" id="PTHR34135:SF2">
    <property type="entry name" value="LYSOZYME"/>
    <property type="match status" value="1"/>
</dbReference>